<feature type="compositionally biased region" description="Polar residues" evidence="11">
    <location>
        <begin position="158"/>
        <end position="167"/>
    </location>
</feature>
<evidence type="ECO:0000256" key="9">
    <source>
        <dbReference type="ARBA" id="ARBA00023242"/>
    </source>
</evidence>
<dbReference type="GO" id="GO:0071819">
    <property type="term" value="C:DUBm complex"/>
    <property type="evidence" value="ECO:0007669"/>
    <property type="project" value="UniProtKB-UniRule"/>
</dbReference>
<dbReference type="GO" id="GO:0003713">
    <property type="term" value="F:transcription coactivator activity"/>
    <property type="evidence" value="ECO:0007669"/>
    <property type="project" value="UniProtKB-UniRule"/>
</dbReference>
<comment type="similarity">
    <text evidence="10">Belongs to the SGF11 family.</text>
</comment>
<name>A0A2T7PR35_POMCA</name>
<keyword evidence="7 10" id="KW-0010">Activator</keyword>
<keyword evidence="14" id="KW-1185">Reference proteome</keyword>
<protein>
    <recommendedName>
        <fullName evidence="10">SAGA-associated factor 11 homolog</fullName>
    </recommendedName>
</protein>
<evidence type="ECO:0000256" key="1">
    <source>
        <dbReference type="ARBA" id="ARBA00004123"/>
    </source>
</evidence>
<feature type="compositionally biased region" description="Acidic residues" evidence="11">
    <location>
        <begin position="129"/>
        <end position="138"/>
    </location>
</feature>
<comment type="function">
    <text evidence="10">Component of the transcription regulatory histone acetylation (HAT) complex SAGA, a multiprotein complex that activates transcription by remodeling chromatin and mediating histone acetylation and deubiquitination. Within the SAGA complex, participates in a subcomplex that specifically deubiquitinates histone H2B. The SAGA complex is recruited to specific gene promoters by activators, where it is required for transcription.</text>
</comment>
<dbReference type="GO" id="GO:0000124">
    <property type="term" value="C:SAGA complex"/>
    <property type="evidence" value="ECO:0007669"/>
    <property type="project" value="UniProtKB-UniRule"/>
</dbReference>
<dbReference type="InterPro" id="IPR051078">
    <property type="entry name" value="SGF11"/>
</dbReference>
<feature type="zinc finger region" description="SGF11-type" evidence="10">
    <location>
        <begin position="83"/>
        <end position="104"/>
    </location>
</feature>
<keyword evidence="2 10" id="KW-0479">Metal-binding</keyword>
<organism evidence="13 14">
    <name type="scientific">Pomacea canaliculata</name>
    <name type="common">Golden apple snail</name>
    <dbReference type="NCBI Taxonomy" id="400727"/>
    <lineage>
        <taxon>Eukaryota</taxon>
        <taxon>Metazoa</taxon>
        <taxon>Spiralia</taxon>
        <taxon>Lophotrochozoa</taxon>
        <taxon>Mollusca</taxon>
        <taxon>Gastropoda</taxon>
        <taxon>Caenogastropoda</taxon>
        <taxon>Architaenioglossa</taxon>
        <taxon>Ampullarioidea</taxon>
        <taxon>Ampullariidae</taxon>
        <taxon>Pomacea</taxon>
    </lineage>
</organism>
<evidence type="ECO:0000313" key="13">
    <source>
        <dbReference type="EMBL" id="PVD35893.1"/>
    </source>
</evidence>
<feature type="region of interest" description="Disordered" evidence="11">
    <location>
        <begin position="255"/>
        <end position="326"/>
    </location>
</feature>
<dbReference type="OrthoDB" id="21557at2759"/>
<comment type="subunit">
    <text evidence="10">Component of some SAGA transcription coactivator-HAT complexes. Within the SAGA complex, participates to a subcomplex of SAGA called the DUB module (deubiquitination module).</text>
</comment>
<evidence type="ECO:0000256" key="7">
    <source>
        <dbReference type="ARBA" id="ARBA00023159"/>
    </source>
</evidence>
<comment type="domain">
    <text evidence="10">The C-terminal SGF11-type zinc-finger domain forms part of the 'catalytic lobe' of the SAGA deubiquitination module.</text>
</comment>
<evidence type="ECO:0000256" key="6">
    <source>
        <dbReference type="ARBA" id="ARBA00023015"/>
    </source>
</evidence>
<comment type="subcellular location">
    <subcellularLocation>
        <location evidence="1 10">Nucleus</location>
    </subcellularLocation>
</comment>
<accession>A0A2T7PR35</accession>
<evidence type="ECO:0000313" key="14">
    <source>
        <dbReference type="Proteomes" id="UP000245119"/>
    </source>
</evidence>
<feature type="compositionally biased region" description="Low complexity" evidence="11">
    <location>
        <begin position="304"/>
        <end position="320"/>
    </location>
</feature>
<keyword evidence="4 10" id="KW-0862">Zinc</keyword>
<dbReference type="STRING" id="400727.A0A2T7PR35"/>
<dbReference type="GO" id="GO:0006325">
    <property type="term" value="P:chromatin organization"/>
    <property type="evidence" value="ECO:0007669"/>
    <property type="project" value="UniProtKB-KW"/>
</dbReference>
<dbReference type="GO" id="GO:0006357">
    <property type="term" value="P:regulation of transcription by RNA polymerase II"/>
    <property type="evidence" value="ECO:0007669"/>
    <property type="project" value="TreeGrafter"/>
</dbReference>
<proteinExistence type="inferred from homology"/>
<dbReference type="EMBL" id="PZQS01000002">
    <property type="protein sequence ID" value="PVD35893.1"/>
    <property type="molecule type" value="Genomic_DNA"/>
</dbReference>
<evidence type="ECO:0000256" key="3">
    <source>
        <dbReference type="ARBA" id="ARBA00022771"/>
    </source>
</evidence>
<evidence type="ECO:0000256" key="10">
    <source>
        <dbReference type="HAMAP-Rule" id="MF_03047"/>
    </source>
</evidence>
<dbReference type="AlphaFoldDB" id="A0A2T7PR35"/>
<dbReference type="Gene3D" id="6.10.140.1270">
    <property type="match status" value="1"/>
</dbReference>
<keyword evidence="6 10" id="KW-0805">Transcription regulation</keyword>
<dbReference type="InterPro" id="IPR013246">
    <property type="entry name" value="SAGA_su_Sgf11"/>
</dbReference>
<dbReference type="Pfam" id="PF08313">
    <property type="entry name" value="SCA7"/>
    <property type="match status" value="1"/>
</dbReference>
<dbReference type="Gene3D" id="3.30.160.60">
    <property type="entry name" value="Classic Zinc Finger"/>
    <property type="match status" value="1"/>
</dbReference>
<feature type="region of interest" description="Disordered" evidence="11">
    <location>
        <begin position="115"/>
        <end position="173"/>
    </location>
</feature>
<dbReference type="Pfam" id="PF08209">
    <property type="entry name" value="Sgf11"/>
    <property type="match status" value="1"/>
</dbReference>
<reference evidence="13 14" key="1">
    <citation type="submission" date="2018-04" db="EMBL/GenBank/DDBJ databases">
        <title>The genome of golden apple snail Pomacea canaliculata provides insight into stress tolerance and invasive adaptation.</title>
        <authorList>
            <person name="Liu C."/>
            <person name="Liu B."/>
            <person name="Ren Y."/>
            <person name="Zhang Y."/>
            <person name="Wang H."/>
            <person name="Li S."/>
            <person name="Jiang F."/>
            <person name="Yin L."/>
            <person name="Zhang G."/>
            <person name="Qian W."/>
            <person name="Fan W."/>
        </authorList>
    </citation>
    <scope>NUCLEOTIDE SEQUENCE [LARGE SCALE GENOMIC DNA]</scope>
    <source>
        <strain evidence="13">SZHN2017</strain>
        <tissue evidence="13">Muscle</tissue>
    </source>
</reference>
<evidence type="ECO:0000259" key="12">
    <source>
        <dbReference type="PROSITE" id="PS51505"/>
    </source>
</evidence>
<keyword evidence="8 10" id="KW-0804">Transcription</keyword>
<keyword evidence="9 10" id="KW-0539">Nucleus</keyword>
<dbReference type="FunFam" id="3.30.160.60:FF:000118">
    <property type="entry name" value="Ataxin-7-like protein 3"/>
    <property type="match status" value="1"/>
</dbReference>
<comment type="caution">
    <text evidence="13">The sequence shown here is derived from an EMBL/GenBank/DDBJ whole genome shotgun (WGS) entry which is preliminary data.</text>
</comment>
<keyword evidence="3 10" id="KW-0863">Zinc-finger</keyword>
<evidence type="ECO:0000256" key="8">
    <source>
        <dbReference type="ARBA" id="ARBA00023163"/>
    </source>
</evidence>
<comment type="domain">
    <text evidence="10">The long N-terminal helix forms part of the 'assembly lobe' of the SAGA deubiquitination module.</text>
</comment>
<dbReference type="PANTHER" id="PTHR46367:SF1">
    <property type="entry name" value="ATAXIN-7-LIKE PROTEIN 3"/>
    <property type="match status" value="1"/>
</dbReference>
<dbReference type="GO" id="GO:0008270">
    <property type="term" value="F:zinc ion binding"/>
    <property type="evidence" value="ECO:0007669"/>
    <property type="project" value="UniProtKB-UniRule"/>
</dbReference>
<evidence type="ECO:0000256" key="2">
    <source>
        <dbReference type="ARBA" id="ARBA00022723"/>
    </source>
</evidence>
<keyword evidence="5 10" id="KW-0156">Chromatin regulator</keyword>
<dbReference type="InterPro" id="IPR013243">
    <property type="entry name" value="SCA7_dom"/>
</dbReference>
<gene>
    <name evidence="13" type="ORF">C0Q70_02862</name>
</gene>
<evidence type="ECO:0000256" key="11">
    <source>
        <dbReference type="SAM" id="MobiDB-lite"/>
    </source>
</evidence>
<dbReference type="HAMAP" id="MF_03047">
    <property type="entry name" value="Sgf11"/>
    <property type="match status" value="1"/>
</dbReference>
<sequence length="326" mass="35939">MVEADLSLMESEPDMQTTLDSIMQELIDEVSLGLCFEVHRSCKIGTFFLADTDKEKVFIFAGLIDKPGLDVLGQAPTKKNFECVCPSCQRHLAASRFAPHLEKCMGMGRNSSRIASRRIANNTKRDSDDSAGDDENDNDWNYPSENKKGVAGHANAANGPTSSQESLESLPEVPVPNYENMTIEDRKALLLSTCGVISEHTKKMCTRSVRCPQHTDEQRRQVRHFLLRQNRHAPDIEDVHIDIDTCDDAETQSLRESLQWEASSNSSPADSTSTNNSTTSTNKRPAKNSKPGGGSKNKKQKMPSNKSNSSASSKDSASTSLYDFTS</sequence>
<dbReference type="Proteomes" id="UP000245119">
    <property type="component" value="Linkage Group LG2"/>
</dbReference>
<evidence type="ECO:0000256" key="5">
    <source>
        <dbReference type="ARBA" id="ARBA00022853"/>
    </source>
</evidence>
<dbReference type="PROSITE" id="PS51505">
    <property type="entry name" value="SCA7"/>
    <property type="match status" value="1"/>
</dbReference>
<feature type="domain" description="SCA7" evidence="12">
    <location>
        <begin position="181"/>
        <end position="248"/>
    </location>
</feature>
<evidence type="ECO:0000256" key="4">
    <source>
        <dbReference type="ARBA" id="ARBA00022833"/>
    </source>
</evidence>
<dbReference type="PANTHER" id="PTHR46367">
    <property type="entry name" value="ATAXIN-7-LIKE PROTEIN 3"/>
    <property type="match status" value="1"/>
</dbReference>
<feature type="compositionally biased region" description="Low complexity" evidence="11">
    <location>
        <begin position="263"/>
        <end position="282"/>
    </location>
</feature>